<dbReference type="eggNOG" id="KOG4297">
    <property type="taxonomic scope" value="Eukaryota"/>
</dbReference>
<dbReference type="SUPFAM" id="SSF56436">
    <property type="entry name" value="C-type lectin-like"/>
    <property type="match status" value="1"/>
</dbReference>
<dbReference type="InParanoid" id="G0NPC4"/>
<reference evidence="2" key="1">
    <citation type="submission" date="2011-07" db="EMBL/GenBank/DDBJ databases">
        <authorList>
            <consortium name="Caenorhabditis brenneri Sequencing and Analysis Consortium"/>
            <person name="Wilson R.K."/>
        </authorList>
    </citation>
    <scope>NUCLEOTIDE SEQUENCE [LARGE SCALE GENOMIC DNA]</scope>
    <source>
        <strain evidence="2">PB2801</strain>
    </source>
</reference>
<evidence type="ECO:0008006" key="3">
    <source>
        <dbReference type="Google" id="ProtNLM"/>
    </source>
</evidence>
<dbReference type="EMBL" id="GL379920">
    <property type="protein sequence ID" value="EGT35239.1"/>
    <property type="molecule type" value="Genomic_DNA"/>
</dbReference>
<dbReference type="HOGENOM" id="CLU_078891_0_0_1"/>
<dbReference type="PANTHER" id="PTHR47629">
    <property type="entry name" value="C-TYPE LECTIN-RELATED"/>
    <property type="match status" value="1"/>
</dbReference>
<gene>
    <name evidence="1" type="ORF">CAEBREN_11502</name>
</gene>
<dbReference type="Gene3D" id="3.10.100.10">
    <property type="entry name" value="Mannose-Binding Protein A, subunit A"/>
    <property type="match status" value="1"/>
</dbReference>
<dbReference type="Proteomes" id="UP000008068">
    <property type="component" value="Unassembled WGS sequence"/>
</dbReference>
<dbReference type="InterPro" id="IPR016187">
    <property type="entry name" value="CTDL_fold"/>
</dbReference>
<evidence type="ECO:0000313" key="2">
    <source>
        <dbReference type="Proteomes" id="UP000008068"/>
    </source>
</evidence>
<proteinExistence type="predicted"/>
<keyword evidence="2" id="KW-1185">Reference proteome</keyword>
<protein>
    <recommendedName>
        <fullName evidence="3">C-type lectin domain-containing protein</fullName>
    </recommendedName>
</protein>
<dbReference type="STRING" id="135651.G0NPC4"/>
<evidence type="ECO:0000313" key="1">
    <source>
        <dbReference type="EMBL" id="EGT35239.1"/>
    </source>
</evidence>
<organism evidence="2">
    <name type="scientific">Caenorhabditis brenneri</name>
    <name type="common">Nematode worm</name>
    <dbReference type="NCBI Taxonomy" id="135651"/>
    <lineage>
        <taxon>Eukaryota</taxon>
        <taxon>Metazoa</taxon>
        <taxon>Ecdysozoa</taxon>
        <taxon>Nematoda</taxon>
        <taxon>Chromadorea</taxon>
        <taxon>Rhabditida</taxon>
        <taxon>Rhabditina</taxon>
        <taxon>Rhabditomorpha</taxon>
        <taxon>Rhabditoidea</taxon>
        <taxon>Rhabditidae</taxon>
        <taxon>Peloderinae</taxon>
        <taxon>Caenorhabditis</taxon>
    </lineage>
</organism>
<dbReference type="AlphaFoldDB" id="G0NPC4"/>
<dbReference type="InterPro" id="IPR016186">
    <property type="entry name" value="C-type_lectin-like/link_sf"/>
</dbReference>
<sequence>MIKFYGEITTTNKFSLQAPNGVQFCYKTGICVAVSECPPTARWVVHTLQEEGGLKLSLSEAASGVNNIVAIKTVLPDRDCPNNYTDVDFKFPSPDGDIHSWKKVNGLWKFESCKKGWKRFGRSNKIVCIKPLKLNAGVLKEQAASECVALNAVLVGVETVAESVWMSEQVLNLTYSTTDHAFWLPGMRSNPCSQSDSIVYKSNFNWDDGLTDTRAAFTTENSDVSCLGSEGEDERCWAIMNKKDGRTATLFDVACGGSAVMQGAFCGYKLYK</sequence>
<accession>G0NPC4</accession>
<name>G0NPC4_CAEBE</name>